<gene>
    <name evidence="6" type="ORF">ACFPN6_27740</name>
</gene>
<evidence type="ECO:0000256" key="1">
    <source>
        <dbReference type="ARBA" id="ARBA00006814"/>
    </source>
</evidence>
<dbReference type="Gene3D" id="3.40.50.1450">
    <property type="entry name" value="HybD-like"/>
    <property type="match status" value="1"/>
</dbReference>
<comment type="caution">
    <text evidence="6">The sequence shown here is derived from an EMBL/GenBank/DDBJ whole genome shotgun (WGS) entry which is preliminary data.</text>
</comment>
<dbReference type="SUPFAM" id="SSF53163">
    <property type="entry name" value="HybD-like"/>
    <property type="match status" value="1"/>
</dbReference>
<evidence type="ECO:0000256" key="4">
    <source>
        <dbReference type="ARBA" id="ARBA00022801"/>
    </source>
</evidence>
<dbReference type="GO" id="GO:0006508">
    <property type="term" value="P:proteolysis"/>
    <property type="evidence" value="ECO:0007669"/>
    <property type="project" value="UniProtKB-KW"/>
</dbReference>
<dbReference type="InterPro" id="IPR023430">
    <property type="entry name" value="Pept_HybD-like_dom_sf"/>
</dbReference>
<evidence type="ECO:0000256" key="3">
    <source>
        <dbReference type="ARBA" id="ARBA00022750"/>
    </source>
</evidence>
<dbReference type="PANTHER" id="PTHR30302">
    <property type="entry name" value="HYDROGENASE 1 MATURATION PROTEASE"/>
    <property type="match status" value="1"/>
</dbReference>
<reference evidence="7" key="1">
    <citation type="journal article" date="2019" name="Int. J. Syst. Evol. Microbiol.">
        <title>The Global Catalogue of Microorganisms (GCM) 10K type strain sequencing project: providing services to taxonomists for standard genome sequencing and annotation.</title>
        <authorList>
            <consortium name="The Broad Institute Genomics Platform"/>
            <consortium name="The Broad Institute Genome Sequencing Center for Infectious Disease"/>
            <person name="Wu L."/>
            <person name="Ma J."/>
        </authorList>
    </citation>
    <scope>NUCLEOTIDE SEQUENCE [LARGE SCALE GENOMIC DNA]</scope>
    <source>
        <strain evidence="7">CCM 8479</strain>
    </source>
</reference>
<name>A0ABW0DFE9_STRFI</name>
<dbReference type="EMBL" id="JBHSKL010000039">
    <property type="protein sequence ID" value="MFC5228296.1"/>
    <property type="molecule type" value="Genomic_DNA"/>
</dbReference>
<keyword evidence="7" id="KW-1185">Reference proteome</keyword>
<dbReference type="InterPro" id="IPR000671">
    <property type="entry name" value="Peptidase_A31"/>
</dbReference>
<keyword evidence="3" id="KW-0064">Aspartyl protease</keyword>
<feature type="compositionally biased region" description="Basic and acidic residues" evidence="5">
    <location>
        <begin position="82"/>
        <end position="92"/>
    </location>
</feature>
<keyword evidence="2 6" id="KW-0645">Protease</keyword>
<proteinExistence type="inferred from homology"/>
<dbReference type="NCBIfam" id="TIGR00072">
    <property type="entry name" value="hydrog_prot"/>
    <property type="match status" value="1"/>
</dbReference>
<dbReference type="Proteomes" id="UP001596156">
    <property type="component" value="Unassembled WGS sequence"/>
</dbReference>
<accession>A0ABW0DFE9</accession>
<evidence type="ECO:0000313" key="6">
    <source>
        <dbReference type="EMBL" id="MFC5228296.1"/>
    </source>
</evidence>
<sequence>MDARARIAVVGAGNGFRRDGGVGRAVVARLRERAGSRPLPPGTVPATCGGDPTGLIGLREDAGLAVVADAAHTRPGSPGRTHRPDIDGERLGRPPTTGSHGLGEAVELARVPGRLPGHLAVYAVEGADRSLGTGLSSAVADVVEPLAASVEEEIVRHRTAMAGGGPP</sequence>
<dbReference type="PANTHER" id="PTHR30302:SF1">
    <property type="entry name" value="HYDROGENASE 2 MATURATION PROTEASE"/>
    <property type="match status" value="1"/>
</dbReference>
<protein>
    <submittedName>
        <fullName evidence="6">Hydrogenase maturation protease</fullName>
    </submittedName>
</protein>
<organism evidence="6 7">
    <name type="scientific">Streptomyces fimbriatus</name>
    <dbReference type="NCBI Taxonomy" id="68197"/>
    <lineage>
        <taxon>Bacteria</taxon>
        <taxon>Bacillati</taxon>
        <taxon>Actinomycetota</taxon>
        <taxon>Actinomycetes</taxon>
        <taxon>Kitasatosporales</taxon>
        <taxon>Streptomycetaceae</taxon>
        <taxon>Streptomyces</taxon>
    </lineage>
</organism>
<feature type="region of interest" description="Disordered" evidence="5">
    <location>
        <begin position="69"/>
        <end position="101"/>
    </location>
</feature>
<comment type="similarity">
    <text evidence="1">Belongs to the peptidase A31 family.</text>
</comment>
<evidence type="ECO:0000256" key="2">
    <source>
        <dbReference type="ARBA" id="ARBA00022670"/>
    </source>
</evidence>
<evidence type="ECO:0000256" key="5">
    <source>
        <dbReference type="SAM" id="MobiDB-lite"/>
    </source>
</evidence>
<dbReference type="RefSeq" id="WP_344642722.1">
    <property type="nucleotide sequence ID" value="NZ_BAAASS010000002.1"/>
</dbReference>
<keyword evidence="4" id="KW-0378">Hydrolase</keyword>
<evidence type="ECO:0000313" key="7">
    <source>
        <dbReference type="Proteomes" id="UP001596156"/>
    </source>
</evidence>
<dbReference type="GO" id="GO:0008233">
    <property type="term" value="F:peptidase activity"/>
    <property type="evidence" value="ECO:0007669"/>
    <property type="project" value="UniProtKB-KW"/>
</dbReference>